<evidence type="ECO:0000259" key="7">
    <source>
        <dbReference type="Pfam" id="PF00496"/>
    </source>
</evidence>
<comment type="similarity">
    <text evidence="2">Belongs to the bacterial solute-binding protein 5 family.</text>
</comment>
<proteinExistence type="inferred from homology"/>
<dbReference type="Proteomes" id="UP001500466">
    <property type="component" value="Unassembled WGS sequence"/>
</dbReference>
<accession>A0ABP9IG08</accession>
<evidence type="ECO:0000256" key="1">
    <source>
        <dbReference type="ARBA" id="ARBA00004196"/>
    </source>
</evidence>
<evidence type="ECO:0000313" key="8">
    <source>
        <dbReference type="EMBL" id="GAA4997015.1"/>
    </source>
</evidence>
<name>A0ABP9IG08_9ACTN</name>
<dbReference type="RefSeq" id="WP_345681064.1">
    <property type="nucleotide sequence ID" value="NZ_BAABHS010000065.1"/>
</dbReference>
<dbReference type="PANTHER" id="PTHR30290:SF10">
    <property type="entry name" value="PERIPLASMIC OLIGOPEPTIDE-BINDING PROTEIN-RELATED"/>
    <property type="match status" value="1"/>
</dbReference>
<dbReference type="Gene3D" id="3.40.190.10">
    <property type="entry name" value="Periplasmic binding protein-like II"/>
    <property type="match status" value="1"/>
</dbReference>
<dbReference type="PANTHER" id="PTHR30290">
    <property type="entry name" value="PERIPLASMIC BINDING COMPONENT OF ABC TRANSPORTER"/>
    <property type="match status" value="1"/>
</dbReference>
<dbReference type="SUPFAM" id="SSF53850">
    <property type="entry name" value="Periplasmic binding protein-like II"/>
    <property type="match status" value="1"/>
</dbReference>
<feature type="domain" description="Solute-binding protein family 5" evidence="7">
    <location>
        <begin position="99"/>
        <end position="455"/>
    </location>
</feature>
<gene>
    <name evidence="8" type="primary">gsiB_8</name>
    <name evidence="8" type="ORF">GCM10023205_82850</name>
</gene>
<organism evidence="8 9">
    <name type="scientific">Yinghuangia aomiensis</name>
    <dbReference type="NCBI Taxonomy" id="676205"/>
    <lineage>
        <taxon>Bacteria</taxon>
        <taxon>Bacillati</taxon>
        <taxon>Actinomycetota</taxon>
        <taxon>Actinomycetes</taxon>
        <taxon>Kitasatosporales</taxon>
        <taxon>Streptomycetaceae</taxon>
        <taxon>Yinghuangia</taxon>
    </lineage>
</organism>
<dbReference type="EMBL" id="BAABHS010000065">
    <property type="protein sequence ID" value="GAA4997015.1"/>
    <property type="molecule type" value="Genomic_DNA"/>
</dbReference>
<dbReference type="Pfam" id="PF00496">
    <property type="entry name" value="SBP_bac_5"/>
    <property type="match status" value="1"/>
</dbReference>
<comment type="subcellular location">
    <subcellularLocation>
        <location evidence="1">Cell envelope</location>
    </subcellularLocation>
</comment>
<evidence type="ECO:0000256" key="4">
    <source>
        <dbReference type="ARBA" id="ARBA00022729"/>
    </source>
</evidence>
<dbReference type="Gene3D" id="3.10.105.10">
    <property type="entry name" value="Dipeptide-binding Protein, Domain 3"/>
    <property type="match status" value="1"/>
</dbReference>
<dbReference type="PROSITE" id="PS51257">
    <property type="entry name" value="PROKAR_LIPOPROTEIN"/>
    <property type="match status" value="1"/>
</dbReference>
<evidence type="ECO:0000256" key="6">
    <source>
        <dbReference type="SAM" id="SignalP"/>
    </source>
</evidence>
<comment type="caution">
    <text evidence="8">The sequence shown here is derived from an EMBL/GenBank/DDBJ whole genome shotgun (WGS) entry which is preliminary data.</text>
</comment>
<sequence length="533" mass="57052">MLSRTTRPRRRKLSAAAAAVALTLSLAACGGGSDDGAGSGSASGTGGGTAKQGGAVTIPLATESRGLDPFTASYTGSADSSRMAALYDFLVYLDPADGKVKPRIAESLTPDATGAVWTLKIKPNVKFSDGTPYDAAAVKANWDANNDPAMNSIHRVNMAGVTTEVTGPLELKATLAKPSLNFDRNVVNGLTYIASPTAFKADPKGFAGKPVGAGPFVLKEWVRGNRQTLVRNPTYWQAGLPKLDQVTFTVISDATQLLNTLGNGQADITVTSNAEADDIAKTKHLEALTTPVYGGQYFLMNTRRAPFDDPRARRALAMALDSPAMMKTLYGDNIKAADSVFKENSPLVDPAVPAQPAYNQAEAQKLFDELAAEGKPVRFTYLTQQNTNARKTAEYMQSRLNQYKNVSMEIEAVEVGAYITKGLVNRDFQAQNFGMWLVDPDPGIDSLYRSTSPTNYSGYNNPAADAALDQARAASTEEARRAAYTELVKITAQDVPLFVWQEAVTVIVYRSTVTGVTMVNDGAMLMDQVGLKK</sequence>
<protein>
    <submittedName>
        <fullName evidence="8">Glutathione ABC transporter substrate-binding protein GsiB</fullName>
    </submittedName>
</protein>
<evidence type="ECO:0000256" key="2">
    <source>
        <dbReference type="ARBA" id="ARBA00005695"/>
    </source>
</evidence>
<evidence type="ECO:0000256" key="3">
    <source>
        <dbReference type="ARBA" id="ARBA00022448"/>
    </source>
</evidence>
<feature type="chain" id="PRO_5045197572" evidence="6">
    <location>
        <begin position="31"/>
        <end position="533"/>
    </location>
</feature>
<dbReference type="PIRSF" id="PIRSF002741">
    <property type="entry name" value="MppA"/>
    <property type="match status" value="1"/>
</dbReference>
<keyword evidence="3" id="KW-0813">Transport</keyword>
<keyword evidence="9" id="KW-1185">Reference proteome</keyword>
<evidence type="ECO:0000313" key="9">
    <source>
        <dbReference type="Proteomes" id="UP001500466"/>
    </source>
</evidence>
<dbReference type="InterPro" id="IPR000914">
    <property type="entry name" value="SBP_5_dom"/>
</dbReference>
<feature type="region of interest" description="Disordered" evidence="5">
    <location>
        <begin position="35"/>
        <end position="54"/>
    </location>
</feature>
<dbReference type="CDD" id="cd00995">
    <property type="entry name" value="PBP2_NikA_DppA_OppA_like"/>
    <property type="match status" value="1"/>
</dbReference>
<evidence type="ECO:0000256" key="5">
    <source>
        <dbReference type="SAM" id="MobiDB-lite"/>
    </source>
</evidence>
<dbReference type="InterPro" id="IPR039424">
    <property type="entry name" value="SBP_5"/>
</dbReference>
<reference evidence="9" key="1">
    <citation type="journal article" date="2019" name="Int. J. Syst. Evol. Microbiol.">
        <title>The Global Catalogue of Microorganisms (GCM) 10K type strain sequencing project: providing services to taxonomists for standard genome sequencing and annotation.</title>
        <authorList>
            <consortium name="The Broad Institute Genomics Platform"/>
            <consortium name="The Broad Institute Genome Sequencing Center for Infectious Disease"/>
            <person name="Wu L."/>
            <person name="Ma J."/>
        </authorList>
    </citation>
    <scope>NUCLEOTIDE SEQUENCE [LARGE SCALE GENOMIC DNA]</scope>
    <source>
        <strain evidence="9">JCM 17986</strain>
    </source>
</reference>
<keyword evidence="4 6" id="KW-0732">Signal</keyword>
<feature type="compositionally biased region" description="Gly residues" evidence="5">
    <location>
        <begin position="35"/>
        <end position="51"/>
    </location>
</feature>
<feature type="signal peptide" evidence="6">
    <location>
        <begin position="1"/>
        <end position="30"/>
    </location>
</feature>
<dbReference type="InterPro" id="IPR030678">
    <property type="entry name" value="Peptide/Ni-bd"/>
</dbReference>